<protein>
    <submittedName>
        <fullName evidence="3">DUF4236 domain-containing protein</fullName>
    </submittedName>
</protein>
<evidence type="ECO:0000313" key="4">
    <source>
        <dbReference type="Proteomes" id="UP000675653"/>
    </source>
</evidence>
<reference evidence="3 4" key="1">
    <citation type="submission" date="2021-04" db="EMBL/GenBank/DDBJ databases">
        <title>Draft Genome of Aeromonas popoffii ID682, isolated from a natural water source in Idaho.</title>
        <authorList>
            <person name="Testerman T."/>
            <person name="Graf J."/>
        </authorList>
    </citation>
    <scope>NUCLEOTIDE SEQUENCE [LARGE SCALE GENOMIC DNA]</scope>
    <source>
        <strain evidence="3 4">ID682</strain>
    </source>
</reference>
<accession>A0ABS5GKQ6</accession>
<keyword evidence="4" id="KW-1185">Reference proteome</keyword>
<dbReference type="Pfam" id="PF14020">
    <property type="entry name" value="DUF4236"/>
    <property type="match status" value="1"/>
</dbReference>
<dbReference type="EMBL" id="JAGRZL010000006">
    <property type="protein sequence ID" value="MBR7627728.1"/>
    <property type="molecule type" value="Genomic_DNA"/>
</dbReference>
<dbReference type="RefSeq" id="WP_212512508.1">
    <property type="nucleotide sequence ID" value="NZ_CAWQDX010000085.1"/>
</dbReference>
<evidence type="ECO:0000256" key="1">
    <source>
        <dbReference type="SAM" id="Coils"/>
    </source>
</evidence>
<gene>
    <name evidence="3" type="ORF">KAT72_01440</name>
</gene>
<dbReference type="Proteomes" id="UP000675653">
    <property type="component" value="Unassembled WGS sequence"/>
</dbReference>
<comment type="caution">
    <text evidence="3">The sequence shown here is derived from an EMBL/GenBank/DDBJ whole genome shotgun (WGS) entry which is preliminary data.</text>
</comment>
<evidence type="ECO:0000259" key="2">
    <source>
        <dbReference type="Pfam" id="PF14020"/>
    </source>
</evidence>
<dbReference type="InterPro" id="IPR025330">
    <property type="entry name" value="DUF4236"/>
</dbReference>
<sequence length="201" mass="21700">MGFRFRHSITIIPGVHLNLSNSSPNLSVGPRGASVSFGGSGTNANLGLPGTGLSYRTSLDKAAASSNSAARASAESKEQLRSSLLASAAQMNAVIEQVINVHTMTPDPALGHDMDDLRVHYLKATSQPYAVEAPIRPAKPEIPSPPVKPTCEESAEFFKKLFESDADKQERQKLALVNWERAVQDWERETKQTKQRSGGMG</sequence>
<feature type="coiled-coil region" evidence="1">
    <location>
        <begin position="169"/>
        <end position="196"/>
    </location>
</feature>
<name>A0ABS5GKQ6_9GAMM</name>
<keyword evidence="1" id="KW-0175">Coiled coil</keyword>
<organism evidence="3 4">
    <name type="scientific">Aeromonas popoffii</name>
    <dbReference type="NCBI Taxonomy" id="70856"/>
    <lineage>
        <taxon>Bacteria</taxon>
        <taxon>Pseudomonadati</taxon>
        <taxon>Pseudomonadota</taxon>
        <taxon>Gammaproteobacteria</taxon>
        <taxon>Aeromonadales</taxon>
        <taxon>Aeromonadaceae</taxon>
        <taxon>Aeromonas</taxon>
    </lineage>
</organism>
<evidence type="ECO:0000313" key="3">
    <source>
        <dbReference type="EMBL" id="MBR7627728.1"/>
    </source>
</evidence>
<proteinExistence type="predicted"/>
<feature type="domain" description="DUF4236" evidence="2">
    <location>
        <begin position="3"/>
        <end position="56"/>
    </location>
</feature>